<name>A0A3N4LLT4_9PEZI</name>
<evidence type="ECO:0000313" key="3">
    <source>
        <dbReference type="Proteomes" id="UP000267821"/>
    </source>
</evidence>
<feature type="compositionally biased region" description="Low complexity" evidence="1">
    <location>
        <begin position="871"/>
        <end position="883"/>
    </location>
</feature>
<dbReference type="AlphaFoldDB" id="A0A3N4LLT4"/>
<organism evidence="2 3">
    <name type="scientific">Terfezia boudieri ATCC MYA-4762</name>
    <dbReference type="NCBI Taxonomy" id="1051890"/>
    <lineage>
        <taxon>Eukaryota</taxon>
        <taxon>Fungi</taxon>
        <taxon>Dikarya</taxon>
        <taxon>Ascomycota</taxon>
        <taxon>Pezizomycotina</taxon>
        <taxon>Pezizomycetes</taxon>
        <taxon>Pezizales</taxon>
        <taxon>Pezizaceae</taxon>
        <taxon>Terfezia</taxon>
    </lineage>
</organism>
<keyword evidence="3" id="KW-1185">Reference proteome</keyword>
<dbReference type="OrthoDB" id="3070940at2759"/>
<feature type="compositionally biased region" description="Acidic residues" evidence="1">
    <location>
        <begin position="923"/>
        <end position="935"/>
    </location>
</feature>
<accession>A0A3N4LLT4</accession>
<gene>
    <name evidence="2" type="ORF">L211DRAFT_880493</name>
</gene>
<feature type="compositionally biased region" description="Acidic residues" evidence="1">
    <location>
        <begin position="585"/>
        <end position="598"/>
    </location>
</feature>
<feature type="region of interest" description="Disordered" evidence="1">
    <location>
        <begin position="867"/>
        <end position="935"/>
    </location>
</feature>
<evidence type="ECO:0000256" key="1">
    <source>
        <dbReference type="SAM" id="MobiDB-lite"/>
    </source>
</evidence>
<feature type="region of interest" description="Disordered" evidence="1">
    <location>
        <begin position="558"/>
        <end position="598"/>
    </location>
</feature>
<dbReference type="InParanoid" id="A0A3N4LLT4"/>
<sequence>MPRVSDKRLVLEREIEGRQHIMLKDFLMRQPPKVMKMVGRAFQAEDNDMGEGSDESLSLSLSSSLGSESSFSIFSGESELSLTQGEKDRSFRRKLRILDALIPPPSPIHEYFLDSAADQTTVFQPRQPLAMAEPSKAPVSELPASASGVHVLEVPLSESPVPFSRLSLNTSAVKSPSPLTTYDLRTRTLTHMLKALNSQSKIPSLNYESLQPNPVVASPENHLYPALGFSTSRNHTRADSAWLKVLNQVAQLLVREHEIVAVLPKRSGPTAHVSLMVTTDSDSESDMEGAASPTSSTLLETNYLIAQNPRNDQSSKALDPTGALDALQKVSTMDSMLTYLNHHMHVSFSTHVSSIELLLNKVISESHTEISYLTRCKILRRYITFRAAPKMLRRFTAPAFQSFIQAVSTLTPEEVALSVSVNSSPGDVPLSTKLPFDHALVTDIIYFKPFDRSSCPHILAQCQSAGGIVNYAPQTAWEFHQLLIFCLTQANKVLSVLSNQLNSDPPQVVTNRALSNAEKWMGYLQNMIHYSPIFKAHIQALDSTISAKMKPQAKADKIYEHNVEPYNETDLGAQDERDGERDGEADAGDMEGEEDEYDADGGISDTLLEITAAQAQDQVTQQSLWLAVSYQQAVDVVVGERTLPKTPISMTLWEPPAAEPKHSAEMEPWRSVVRDLYPSDGNEENKQPSVGRPRERSTAPFSVPTGPITAQEVENVLSDFGRRKGGKARLFASISEQRIKFRGAYHAESMLGTLAYLSRHKANPELQVPPAEELALFKHTYGTIGVSKRCCPVCTKILSLLSAHMTPPTSPTITHDWQAPFKVLVAHQNIYPTALPPFTPIEVAQELVTWLEGLLKASIDKRVFKERRSMRSGSMSSQGSHGSVDSKGHSPPPSAHGDAQEEEFRGMGQAARNALGNQQFAIWEDDEEEEGVAAQ</sequence>
<dbReference type="EMBL" id="ML121544">
    <property type="protein sequence ID" value="RPB23854.1"/>
    <property type="molecule type" value="Genomic_DNA"/>
</dbReference>
<reference evidence="2 3" key="1">
    <citation type="journal article" date="2018" name="Nat. Ecol. Evol.">
        <title>Pezizomycetes genomes reveal the molecular basis of ectomycorrhizal truffle lifestyle.</title>
        <authorList>
            <person name="Murat C."/>
            <person name="Payen T."/>
            <person name="Noel B."/>
            <person name="Kuo A."/>
            <person name="Morin E."/>
            <person name="Chen J."/>
            <person name="Kohler A."/>
            <person name="Krizsan K."/>
            <person name="Balestrini R."/>
            <person name="Da Silva C."/>
            <person name="Montanini B."/>
            <person name="Hainaut M."/>
            <person name="Levati E."/>
            <person name="Barry K.W."/>
            <person name="Belfiori B."/>
            <person name="Cichocki N."/>
            <person name="Clum A."/>
            <person name="Dockter R.B."/>
            <person name="Fauchery L."/>
            <person name="Guy J."/>
            <person name="Iotti M."/>
            <person name="Le Tacon F."/>
            <person name="Lindquist E.A."/>
            <person name="Lipzen A."/>
            <person name="Malagnac F."/>
            <person name="Mello A."/>
            <person name="Molinier V."/>
            <person name="Miyauchi S."/>
            <person name="Poulain J."/>
            <person name="Riccioni C."/>
            <person name="Rubini A."/>
            <person name="Sitrit Y."/>
            <person name="Splivallo R."/>
            <person name="Traeger S."/>
            <person name="Wang M."/>
            <person name="Zifcakova L."/>
            <person name="Wipf D."/>
            <person name="Zambonelli A."/>
            <person name="Paolocci F."/>
            <person name="Nowrousian M."/>
            <person name="Ottonello S."/>
            <person name="Baldrian P."/>
            <person name="Spatafora J.W."/>
            <person name="Henrissat B."/>
            <person name="Nagy L.G."/>
            <person name="Aury J.M."/>
            <person name="Wincker P."/>
            <person name="Grigoriev I.V."/>
            <person name="Bonfante P."/>
            <person name="Martin F.M."/>
        </authorList>
    </citation>
    <scope>NUCLEOTIDE SEQUENCE [LARGE SCALE GENOMIC DNA]</scope>
    <source>
        <strain evidence="2 3">ATCC MYA-4762</strain>
    </source>
</reference>
<feature type="region of interest" description="Disordered" evidence="1">
    <location>
        <begin position="676"/>
        <end position="706"/>
    </location>
</feature>
<proteinExistence type="predicted"/>
<feature type="compositionally biased region" description="Basic and acidic residues" evidence="1">
    <location>
        <begin position="574"/>
        <end position="584"/>
    </location>
</feature>
<protein>
    <submittedName>
        <fullName evidence="2">Uncharacterized protein</fullName>
    </submittedName>
</protein>
<evidence type="ECO:0000313" key="2">
    <source>
        <dbReference type="EMBL" id="RPB23854.1"/>
    </source>
</evidence>
<dbReference type="Proteomes" id="UP000267821">
    <property type="component" value="Unassembled WGS sequence"/>
</dbReference>